<dbReference type="AlphaFoldDB" id="A0A9N9PDU7"/>
<evidence type="ECO:0000313" key="9">
    <source>
        <dbReference type="EMBL" id="CAG8815805.1"/>
    </source>
</evidence>
<evidence type="ECO:0000256" key="4">
    <source>
        <dbReference type="ARBA" id="ARBA00007573"/>
    </source>
</evidence>
<dbReference type="GO" id="GO:0002098">
    <property type="term" value="P:tRNA wobble uridine modification"/>
    <property type="evidence" value="ECO:0007669"/>
    <property type="project" value="InterPro"/>
</dbReference>
<keyword evidence="10" id="KW-1185">Reference proteome</keyword>
<dbReference type="InterPro" id="IPR008728">
    <property type="entry name" value="Elongator_complex_protein_4"/>
</dbReference>
<comment type="similarity">
    <text evidence="4">Belongs to the ELP4 family.</text>
</comment>
<evidence type="ECO:0000256" key="8">
    <source>
        <dbReference type="ARBA" id="ARBA00023242"/>
    </source>
</evidence>
<evidence type="ECO:0000256" key="6">
    <source>
        <dbReference type="ARBA" id="ARBA00022490"/>
    </source>
</evidence>
<dbReference type="GO" id="GO:0005737">
    <property type="term" value="C:cytoplasm"/>
    <property type="evidence" value="ECO:0007669"/>
    <property type="project" value="UniProtKB-SubCell"/>
</dbReference>
<evidence type="ECO:0000256" key="1">
    <source>
        <dbReference type="ARBA" id="ARBA00004123"/>
    </source>
</evidence>
<gene>
    <name evidence="9" type="ORF">DERYTH_LOCUS26169</name>
</gene>
<comment type="caution">
    <text evidence="9">The sequence shown here is derived from an EMBL/GenBank/DDBJ whole genome shotgun (WGS) entry which is preliminary data.</text>
</comment>
<dbReference type="PANTHER" id="PTHR12896">
    <property type="entry name" value="PAX6 NEIGHBOR PROTEIN PAXNEB"/>
    <property type="match status" value="1"/>
</dbReference>
<evidence type="ECO:0000256" key="5">
    <source>
        <dbReference type="ARBA" id="ARBA00020265"/>
    </source>
</evidence>
<dbReference type="Pfam" id="PF05625">
    <property type="entry name" value="PAXNEB"/>
    <property type="match status" value="1"/>
</dbReference>
<reference evidence="9" key="1">
    <citation type="submission" date="2021-06" db="EMBL/GenBank/DDBJ databases">
        <authorList>
            <person name="Kallberg Y."/>
            <person name="Tangrot J."/>
            <person name="Rosling A."/>
        </authorList>
    </citation>
    <scope>NUCLEOTIDE SEQUENCE</scope>
    <source>
        <strain evidence="9">MA453B</strain>
    </source>
</reference>
<feature type="non-terminal residue" evidence="9">
    <location>
        <position position="189"/>
    </location>
</feature>
<dbReference type="GO" id="GO:0033588">
    <property type="term" value="C:elongator holoenzyme complex"/>
    <property type="evidence" value="ECO:0007669"/>
    <property type="project" value="InterPro"/>
</dbReference>
<keyword evidence="7" id="KW-0819">tRNA processing</keyword>
<keyword evidence="8" id="KW-0539">Nucleus</keyword>
<feature type="non-terminal residue" evidence="9">
    <location>
        <position position="1"/>
    </location>
</feature>
<evidence type="ECO:0000256" key="7">
    <source>
        <dbReference type="ARBA" id="ARBA00022694"/>
    </source>
</evidence>
<dbReference type="GO" id="GO:0008023">
    <property type="term" value="C:transcription elongation factor complex"/>
    <property type="evidence" value="ECO:0007669"/>
    <property type="project" value="TreeGrafter"/>
</dbReference>
<protein>
    <recommendedName>
        <fullName evidence="5">Elongator complex protein 4</fullName>
    </recommendedName>
</protein>
<name>A0A9N9PDU7_9GLOM</name>
<comment type="subcellular location">
    <subcellularLocation>
        <location evidence="2">Cytoplasm</location>
    </subcellularLocation>
    <subcellularLocation>
        <location evidence="1">Nucleus</location>
    </subcellularLocation>
</comment>
<evidence type="ECO:0000256" key="2">
    <source>
        <dbReference type="ARBA" id="ARBA00004496"/>
    </source>
</evidence>
<dbReference type="InterPro" id="IPR027417">
    <property type="entry name" value="P-loop_NTPase"/>
</dbReference>
<sequence>ISSSEGTPVEVISCPLYEDKRVPGGNFDELIVPLTLCDAFFLKELGLSWIANDDELDKLNDGGVGYDDNERSNEGEEKMTIAWRYKKLKKFESGINSNVKKEKPFCQSFDLTKSIPQSAIDSASMTLIDSCTWDNEYKNPFNKLLSMIRKVVDKNFRSVVSTQGIEQRNILRIGIHSIASPSWQSNSPQ</sequence>
<dbReference type="OrthoDB" id="289162at2759"/>
<dbReference type="EMBL" id="CAJVPY010053055">
    <property type="protein sequence ID" value="CAG8815805.1"/>
    <property type="molecule type" value="Genomic_DNA"/>
</dbReference>
<evidence type="ECO:0000256" key="3">
    <source>
        <dbReference type="ARBA" id="ARBA00005043"/>
    </source>
</evidence>
<accession>A0A9N9PDU7</accession>
<dbReference type="Proteomes" id="UP000789405">
    <property type="component" value="Unassembled WGS sequence"/>
</dbReference>
<comment type="pathway">
    <text evidence="3">tRNA modification; 5-methoxycarbonylmethyl-2-thiouridine-tRNA biosynthesis.</text>
</comment>
<keyword evidence="6" id="KW-0963">Cytoplasm</keyword>
<organism evidence="9 10">
    <name type="scientific">Dentiscutata erythropus</name>
    <dbReference type="NCBI Taxonomy" id="1348616"/>
    <lineage>
        <taxon>Eukaryota</taxon>
        <taxon>Fungi</taxon>
        <taxon>Fungi incertae sedis</taxon>
        <taxon>Mucoromycota</taxon>
        <taxon>Glomeromycotina</taxon>
        <taxon>Glomeromycetes</taxon>
        <taxon>Diversisporales</taxon>
        <taxon>Gigasporaceae</taxon>
        <taxon>Dentiscutata</taxon>
    </lineage>
</organism>
<dbReference type="Gene3D" id="3.40.50.300">
    <property type="entry name" value="P-loop containing nucleotide triphosphate hydrolases"/>
    <property type="match status" value="1"/>
</dbReference>
<dbReference type="PANTHER" id="PTHR12896:SF1">
    <property type="entry name" value="ELONGATOR COMPLEX PROTEIN 4"/>
    <property type="match status" value="1"/>
</dbReference>
<proteinExistence type="inferred from homology"/>
<evidence type="ECO:0000313" key="10">
    <source>
        <dbReference type="Proteomes" id="UP000789405"/>
    </source>
</evidence>